<dbReference type="GO" id="GO:0017004">
    <property type="term" value="P:cytochrome complex assembly"/>
    <property type="evidence" value="ECO:0007669"/>
    <property type="project" value="UniProtKB-KW"/>
</dbReference>
<reference evidence="8" key="1">
    <citation type="submission" date="2015-12" db="EMBL/GenBank/DDBJ databases">
        <title>FDA dAtabase for Regulatory Grade micrObial Sequences (FDA-ARGOS): Supporting development and validation of Infectious Disease Dx tests.</title>
        <authorList>
            <person name="Case J."/>
            <person name="Tallon L."/>
            <person name="Sadzewicz L."/>
            <person name="Sengamalay N."/>
            <person name="Ott S."/>
            <person name="Godinez A."/>
            <person name="Nagaraj S."/>
            <person name="Nadendla S."/>
            <person name="Sichtig H."/>
        </authorList>
    </citation>
    <scope>NUCLEOTIDE SEQUENCE [LARGE SCALE GENOMIC DNA]</scope>
    <source>
        <strain evidence="8">FDAARGOS_147</strain>
    </source>
</reference>
<dbReference type="Pfam" id="PF08534">
    <property type="entry name" value="Redoxin"/>
    <property type="match status" value="1"/>
</dbReference>
<dbReference type="InterPro" id="IPR004799">
    <property type="entry name" value="Periplasmic_diS_OxRdtase_DsbE"/>
</dbReference>
<proteinExistence type="inferred from homology"/>
<dbReference type="InterPro" id="IPR017937">
    <property type="entry name" value="Thioredoxin_CS"/>
</dbReference>
<dbReference type="EMBL" id="CP014060">
    <property type="protein sequence ID" value="AMG35895.1"/>
    <property type="molecule type" value="Genomic_DNA"/>
</dbReference>
<dbReference type="SUPFAM" id="SSF52833">
    <property type="entry name" value="Thioredoxin-like"/>
    <property type="match status" value="1"/>
</dbReference>
<dbReference type="PANTHER" id="PTHR42852">
    <property type="entry name" value="THIOL:DISULFIDE INTERCHANGE PROTEIN DSBE"/>
    <property type="match status" value="1"/>
</dbReference>
<sequence length="177" mass="19464">MKLRSLVPLLLFLGLTAMLAVGLGLDPRELPSPLVSQPAPPFTLARLDAPDRRFGLDDMRGQVWLLNVWASWCVACRAEHPVLLRAAREGRIAIVGLDYKDEDSAARTWLARLGDPYTATVVDPGGKLGIDYGVYGVPETFLIDARGVIRYKHVGPVTQDVLDNILIPRAREALNEP</sequence>
<dbReference type="CDD" id="cd03010">
    <property type="entry name" value="TlpA_like_DsbE"/>
    <property type="match status" value="1"/>
</dbReference>
<comment type="similarity">
    <text evidence="2">Belongs to the thioredoxin family. DsbE subfamily.</text>
</comment>
<name>A0A0X8NX16_ALCXX</name>
<evidence type="ECO:0000256" key="2">
    <source>
        <dbReference type="ARBA" id="ARBA00007758"/>
    </source>
</evidence>
<dbReference type="RefSeq" id="WP_061071674.1">
    <property type="nucleotide sequence ID" value="NZ_CP014060.2"/>
</dbReference>
<protein>
    <submittedName>
        <fullName evidence="7">DsbE family thiol:disulfide interchange protein</fullName>
    </submittedName>
</protein>
<dbReference type="PANTHER" id="PTHR42852:SF6">
    <property type="entry name" value="THIOL:DISULFIDE INTERCHANGE PROTEIN DSBE"/>
    <property type="match status" value="1"/>
</dbReference>
<dbReference type="GO" id="GO:0030288">
    <property type="term" value="C:outer membrane-bounded periplasmic space"/>
    <property type="evidence" value="ECO:0007669"/>
    <property type="project" value="InterPro"/>
</dbReference>
<keyword evidence="3" id="KW-0201">Cytochrome c-type biogenesis</keyword>
<dbReference type="Proteomes" id="UP000060602">
    <property type="component" value="Chromosome"/>
</dbReference>
<evidence type="ECO:0000256" key="1">
    <source>
        <dbReference type="ARBA" id="ARBA00004196"/>
    </source>
</evidence>
<evidence type="ECO:0000256" key="3">
    <source>
        <dbReference type="ARBA" id="ARBA00022748"/>
    </source>
</evidence>
<dbReference type="InterPro" id="IPR013766">
    <property type="entry name" value="Thioredoxin_domain"/>
</dbReference>
<dbReference type="PROSITE" id="PS51352">
    <property type="entry name" value="THIOREDOXIN_2"/>
    <property type="match status" value="1"/>
</dbReference>
<keyword evidence="4" id="KW-1015">Disulfide bond</keyword>
<dbReference type="NCBIfam" id="TIGR00385">
    <property type="entry name" value="dsbE"/>
    <property type="match status" value="1"/>
</dbReference>
<dbReference type="InterPro" id="IPR050553">
    <property type="entry name" value="Thioredoxin_ResA/DsbE_sf"/>
</dbReference>
<evidence type="ECO:0000259" key="6">
    <source>
        <dbReference type="PROSITE" id="PS51352"/>
    </source>
</evidence>
<organism evidence="7 8">
    <name type="scientific">Alcaligenes xylosoxydans xylosoxydans</name>
    <name type="common">Achromobacter xylosoxidans</name>
    <dbReference type="NCBI Taxonomy" id="85698"/>
    <lineage>
        <taxon>Bacteria</taxon>
        <taxon>Pseudomonadati</taxon>
        <taxon>Pseudomonadota</taxon>
        <taxon>Betaproteobacteria</taxon>
        <taxon>Burkholderiales</taxon>
        <taxon>Alcaligenaceae</taxon>
        <taxon>Achromobacter</taxon>
    </lineage>
</organism>
<evidence type="ECO:0000256" key="5">
    <source>
        <dbReference type="ARBA" id="ARBA00023284"/>
    </source>
</evidence>
<evidence type="ECO:0000313" key="7">
    <source>
        <dbReference type="EMBL" id="AMG35895.1"/>
    </source>
</evidence>
<dbReference type="Gene3D" id="3.40.30.10">
    <property type="entry name" value="Glutaredoxin"/>
    <property type="match status" value="1"/>
</dbReference>
<feature type="domain" description="Thioredoxin" evidence="6">
    <location>
        <begin position="33"/>
        <end position="172"/>
    </location>
</feature>
<dbReference type="InterPro" id="IPR036249">
    <property type="entry name" value="Thioredoxin-like_sf"/>
</dbReference>
<evidence type="ECO:0000256" key="4">
    <source>
        <dbReference type="ARBA" id="ARBA00023157"/>
    </source>
</evidence>
<dbReference type="GO" id="GO:0015036">
    <property type="term" value="F:disulfide oxidoreductase activity"/>
    <property type="evidence" value="ECO:0007669"/>
    <property type="project" value="InterPro"/>
</dbReference>
<dbReference type="AlphaFoldDB" id="A0A0X8NX16"/>
<gene>
    <name evidence="7" type="ORF">AL504_07540</name>
</gene>
<dbReference type="InterPro" id="IPR013740">
    <property type="entry name" value="Redoxin"/>
</dbReference>
<dbReference type="PROSITE" id="PS00194">
    <property type="entry name" value="THIOREDOXIN_1"/>
    <property type="match status" value="1"/>
</dbReference>
<accession>A0A0X8NX16</accession>
<keyword evidence="5" id="KW-0676">Redox-active center</keyword>
<evidence type="ECO:0000313" key="8">
    <source>
        <dbReference type="Proteomes" id="UP000060602"/>
    </source>
</evidence>
<comment type="subcellular location">
    <subcellularLocation>
        <location evidence="1">Cell envelope</location>
    </subcellularLocation>
</comment>